<feature type="compositionally biased region" description="Basic and acidic residues" evidence="1">
    <location>
        <begin position="40"/>
        <end position="67"/>
    </location>
</feature>
<comment type="caution">
    <text evidence="2">The sequence shown here is derived from an EMBL/GenBank/DDBJ whole genome shotgun (WGS) entry which is preliminary data.</text>
</comment>
<dbReference type="EMBL" id="BDGG01000001">
    <property type="protein sequence ID" value="GAU87868.1"/>
    <property type="molecule type" value="Genomic_DNA"/>
</dbReference>
<evidence type="ECO:0000313" key="3">
    <source>
        <dbReference type="Proteomes" id="UP000186922"/>
    </source>
</evidence>
<name>A0A1D1UNX5_RAMVA</name>
<feature type="region of interest" description="Disordered" evidence="1">
    <location>
        <begin position="38"/>
        <end position="77"/>
    </location>
</feature>
<dbReference type="Proteomes" id="UP000186922">
    <property type="component" value="Unassembled WGS sequence"/>
</dbReference>
<sequence length="115" mass="13309">MGVEMSTVQSRNAVFLQWSELPLSSSCKGSEVLQPWVGNREIKARPSKDTPTRGDDRCSREAAESGRTHLRKRQHEKQVPYNRLRLFDGQPTKQDRCLKWRTFTVSLAESLRHLK</sequence>
<evidence type="ECO:0000256" key="1">
    <source>
        <dbReference type="SAM" id="MobiDB-lite"/>
    </source>
</evidence>
<evidence type="ECO:0000313" key="2">
    <source>
        <dbReference type="EMBL" id="GAU87868.1"/>
    </source>
</evidence>
<keyword evidence="3" id="KW-1185">Reference proteome</keyword>
<protein>
    <submittedName>
        <fullName evidence="2">Uncharacterized protein</fullName>
    </submittedName>
</protein>
<accession>A0A1D1UNX5</accession>
<organism evidence="2 3">
    <name type="scientific">Ramazzottius varieornatus</name>
    <name type="common">Water bear</name>
    <name type="synonym">Tardigrade</name>
    <dbReference type="NCBI Taxonomy" id="947166"/>
    <lineage>
        <taxon>Eukaryota</taxon>
        <taxon>Metazoa</taxon>
        <taxon>Ecdysozoa</taxon>
        <taxon>Tardigrada</taxon>
        <taxon>Eutardigrada</taxon>
        <taxon>Parachela</taxon>
        <taxon>Hypsibioidea</taxon>
        <taxon>Ramazzottiidae</taxon>
        <taxon>Ramazzottius</taxon>
    </lineage>
</organism>
<gene>
    <name evidence="2" type="primary">RvY_00660-1</name>
    <name evidence="2" type="synonym">RvY_00660.1</name>
    <name evidence="2" type="ORF">RvY_00660</name>
</gene>
<reference evidence="2 3" key="1">
    <citation type="journal article" date="2016" name="Nat. Commun.">
        <title>Extremotolerant tardigrade genome and improved radiotolerance of human cultured cells by tardigrade-unique protein.</title>
        <authorList>
            <person name="Hashimoto T."/>
            <person name="Horikawa D.D."/>
            <person name="Saito Y."/>
            <person name="Kuwahara H."/>
            <person name="Kozuka-Hata H."/>
            <person name="Shin-I T."/>
            <person name="Minakuchi Y."/>
            <person name="Ohishi K."/>
            <person name="Motoyama A."/>
            <person name="Aizu T."/>
            <person name="Enomoto A."/>
            <person name="Kondo K."/>
            <person name="Tanaka S."/>
            <person name="Hara Y."/>
            <person name="Koshikawa S."/>
            <person name="Sagara H."/>
            <person name="Miura T."/>
            <person name="Yokobori S."/>
            <person name="Miyagawa K."/>
            <person name="Suzuki Y."/>
            <person name="Kubo T."/>
            <person name="Oyama M."/>
            <person name="Kohara Y."/>
            <person name="Fujiyama A."/>
            <person name="Arakawa K."/>
            <person name="Katayama T."/>
            <person name="Toyoda A."/>
            <person name="Kunieda T."/>
        </authorList>
    </citation>
    <scope>NUCLEOTIDE SEQUENCE [LARGE SCALE GENOMIC DNA]</scope>
    <source>
        <strain evidence="2 3">YOKOZUNA-1</strain>
    </source>
</reference>
<proteinExistence type="predicted"/>
<dbReference type="AlphaFoldDB" id="A0A1D1UNX5"/>